<proteinExistence type="predicted"/>
<dbReference type="EMBL" id="BAAADV010000001">
    <property type="protein sequence ID" value="GAA0667976.1"/>
    <property type="molecule type" value="Genomic_DNA"/>
</dbReference>
<keyword evidence="2" id="KW-1185">Reference proteome</keyword>
<protein>
    <submittedName>
        <fullName evidence="1">Uncharacterized protein</fullName>
    </submittedName>
</protein>
<evidence type="ECO:0000313" key="2">
    <source>
        <dbReference type="Proteomes" id="UP001500420"/>
    </source>
</evidence>
<comment type="caution">
    <text evidence="1">The sequence shown here is derived from an EMBL/GenBank/DDBJ whole genome shotgun (WGS) entry which is preliminary data.</text>
</comment>
<name>A0AAV3T9W0_9EURY</name>
<dbReference type="AlphaFoldDB" id="A0AAV3T9W0"/>
<reference evidence="1 2" key="1">
    <citation type="journal article" date="2019" name="Int. J. Syst. Evol. Microbiol.">
        <title>The Global Catalogue of Microorganisms (GCM) 10K type strain sequencing project: providing services to taxonomists for standard genome sequencing and annotation.</title>
        <authorList>
            <consortium name="The Broad Institute Genomics Platform"/>
            <consortium name="The Broad Institute Genome Sequencing Center for Infectious Disease"/>
            <person name="Wu L."/>
            <person name="Ma J."/>
        </authorList>
    </citation>
    <scope>NUCLEOTIDE SEQUENCE [LARGE SCALE GENOMIC DNA]</scope>
    <source>
        <strain evidence="1 2">JCM 16328</strain>
    </source>
</reference>
<dbReference type="Proteomes" id="UP001500420">
    <property type="component" value="Unassembled WGS sequence"/>
</dbReference>
<organism evidence="1 2">
    <name type="scientific">Natronoarchaeum mannanilyticum</name>
    <dbReference type="NCBI Taxonomy" id="926360"/>
    <lineage>
        <taxon>Archaea</taxon>
        <taxon>Methanobacteriati</taxon>
        <taxon>Methanobacteriota</taxon>
        <taxon>Stenosarchaea group</taxon>
        <taxon>Halobacteria</taxon>
        <taxon>Halobacteriales</taxon>
        <taxon>Natronoarchaeaceae</taxon>
    </lineage>
</organism>
<accession>A0AAV3T9W0</accession>
<sequence length="57" mass="6422">MLLVDYIDLLVRLLHAHGIYVNHEERYGLRKRFAAGAVPACVPLAPRFRHRAVAAPS</sequence>
<evidence type="ECO:0000313" key="1">
    <source>
        <dbReference type="EMBL" id="GAA0667976.1"/>
    </source>
</evidence>
<gene>
    <name evidence="1" type="ORF">GCM10009020_12100</name>
</gene>